<evidence type="ECO:0000256" key="1">
    <source>
        <dbReference type="SAM" id="MobiDB-lite"/>
    </source>
</evidence>
<evidence type="ECO:0000256" key="2">
    <source>
        <dbReference type="SAM" id="SignalP"/>
    </source>
</evidence>
<keyword evidence="2" id="KW-0732">Signal</keyword>
<evidence type="ECO:0000259" key="3">
    <source>
        <dbReference type="Pfam" id="PF12010"/>
    </source>
</evidence>
<proteinExistence type="predicted"/>
<feature type="region of interest" description="Disordered" evidence="1">
    <location>
        <begin position="30"/>
        <end position="54"/>
    </location>
</feature>
<dbReference type="EMBL" id="CP034437">
    <property type="protein sequence ID" value="AZN41746.1"/>
    <property type="molecule type" value="Genomic_DNA"/>
</dbReference>
<dbReference type="InterPro" id="IPR050490">
    <property type="entry name" value="Bact_solute-bd_prot1"/>
</dbReference>
<keyword evidence="5" id="KW-1185">Reference proteome</keyword>
<feature type="domain" description="DUF3502" evidence="3">
    <location>
        <begin position="450"/>
        <end position="519"/>
    </location>
</feature>
<sequence>MRMRRSNVLTLLLPLVLSIMLALTACGGNNSGNSKSDSSTGTNEKGTTDNAASGNTAAKSDIDLSKHVNLTMYLIGSPAKDYDMVLAEVNKKLKKDLNATLTVNWVGWADYGTQYPLLLASGEPIDLIYASTWTNFYSNARKGAFMAIEDLAKKYAPKSLAQITPDFYKQTEVDGHLYGMPAEFYQYGDMGYIVRGDLMKKYGLTSINNIDDYGKYMDAVVKNDPQLDPSGQISSSGGLETYYAAANGYYNVLSSQFTPFYVNMDDPSAKIINLYETDGILDYFKKMKEWGDKGYWTKSILSNKDDKMFKEEKAASILHNQDSWSGAYMEHPAWDVQFYLNSKYTYKTQAMQDGMAIPASSKNPERALMFLELLRTDRSYNNLLTYGIEGKHYEITADNKLKALDLDGFAPDGYCSWGFKAPELRYEVVDSPPNIGDVRKALAARAKENPYALFTPDFEPVKNEMAAVTNVVQQYSFPLNYGYVKNPEEGLKTLVSKIKAAGSEKIMAEMQKQLDAFIASNKNS</sequence>
<dbReference type="Gene3D" id="3.40.190.10">
    <property type="entry name" value="Periplasmic binding protein-like II"/>
    <property type="match status" value="2"/>
</dbReference>
<dbReference type="Proteomes" id="UP000272528">
    <property type="component" value="Chromosome"/>
</dbReference>
<evidence type="ECO:0000313" key="4">
    <source>
        <dbReference type="EMBL" id="AZN41746.1"/>
    </source>
</evidence>
<dbReference type="KEGG" id="palb:EJC50_20265"/>
<protein>
    <submittedName>
        <fullName evidence="4">Extracellular solute-binding protein</fullName>
    </submittedName>
</protein>
<dbReference type="PANTHER" id="PTHR43649:SF17">
    <property type="entry name" value="ABC TRANSPORTER SOLUTE BINDING PROTEIN-SUGAR TRANSPORT"/>
    <property type="match status" value="1"/>
</dbReference>
<evidence type="ECO:0000313" key="5">
    <source>
        <dbReference type="Proteomes" id="UP000272528"/>
    </source>
</evidence>
<dbReference type="OrthoDB" id="1988587at2"/>
<feature type="compositionally biased region" description="Low complexity" evidence="1">
    <location>
        <begin position="30"/>
        <end position="43"/>
    </location>
</feature>
<feature type="chain" id="PRO_5039545369" evidence="2">
    <location>
        <begin position="28"/>
        <end position="524"/>
    </location>
</feature>
<organism evidence="4 5">
    <name type="scientific">Paenibacillus albus</name>
    <dbReference type="NCBI Taxonomy" id="2495582"/>
    <lineage>
        <taxon>Bacteria</taxon>
        <taxon>Bacillati</taxon>
        <taxon>Bacillota</taxon>
        <taxon>Bacilli</taxon>
        <taxon>Bacillales</taxon>
        <taxon>Paenibacillaceae</taxon>
        <taxon>Paenibacillus</taxon>
    </lineage>
</organism>
<dbReference type="AlphaFoldDB" id="A0A3Q8X835"/>
<feature type="signal peptide" evidence="2">
    <location>
        <begin position="1"/>
        <end position="27"/>
    </location>
</feature>
<accession>A0A3Q8X835</accession>
<dbReference type="SUPFAM" id="SSF53850">
    <property type="entry name" value="Periplasmic binding protein-like II"/>
    <property type="match status" value="1"/>
</dbReference>
<dbReference type="PANTHER" id="PTHR43649">
    <property type="entry name" value="ARABINOSE-BINDING PROTEIN-RELATED"/>
    <property type="match status" value="1"/>
</dbReference>
<name>A0A3Q8X835_9BACL</name>
<feature type="compositionally biased region" description="Polar residues" evidence="1">
    <location>
        <begin position="44"/>
        <end position="54"/>
    </location>
</feature>
<gene>
    <name evidence="4" type="ORF">EJC50_20265</name>
</gene>
<dbReference type="Pfam" id="PF01547">
    <property type="entry name" value="SBP_bac_1"/>
    <property type="match status" value="1"/>
</dbReference>
<dbReference type="PROSITE" id="PS51257">
    <property type="entry name" value="PROKAR_LIPOPROTEIN"/>
    <property type="match status" value="1"/>
</dbReference>
<dbReference type="Pfam" id="PF12010">
    <property type="entry name" value="DUF3502"/>
    <property type="match status" value="1"/>
</dbReference>
<dbReference type="InterPro" id="IPR022627">
    <property type="entry name" value="DUF3502"/>
</dbReference>
<dbReference type="InterPro" id="IPR006059">
    <property type="entry name" value="SBP"/>
</dbReference>
<reference evidence="5" key="1">
    <citation type="submission" date="2018-12" db="EMBL/GenBank/DDBJ databases">
        <title>Genome sequence of Peanibacillus sp.</title>
        <authorList>
            <person name="Subramani G."/>
            <person name="Srinivasan S."/>
            <person name="Kim M.K."/>
        </authorList>
    </citation>
    <scope>NUCLEOTIDE SEQUENCE [LARGE SCALE GENOMIC DNA]</scope>
    <source>
        <strain evidence="5">18JY67-1</strain>
    </source>
</reference>